<evidence type="ECO:0000313" key="3">
    <source>
        <dbReference type="Proteomes" id="UP000015527"/>
    </source>
</evidence>
<dbReference type="Proteomes" id="UP000015527">
    <property type="component" value="Unassembled WGS sequence"/>
</dbReference>
<evidence type="ECO:0000313" key="2">
    <source>
        <dbReference type="EMBL" id="EQB18631.1"/>
    </source>
</evidence>
<proteinExistence type="predicted"/>
<comment type="caution">
    <text evidence="2">The sequence shown here is derived from an EMBL/GenBank/DDBJ whole genome shotgun (WGS) entry which is preliminary data.</text>
</comment>
<keyword evidence="3" id="KW-1185">Reference proteome</keyword>
<gene>
    <name evidence="2" type="ORF">L284_04080</name>
</gene>
<name>T0HQI1_9SPHN</name>
<feature type="region of interest" description="Disordered" evidence="1">
    <location>
        <begin position="132"/>
        <end position="167"/>
    </location>
</feature>
<organism evidence="2 3">
    <name type="scientific">Novosphingobium lindaniclasticum LE124</name>
    <dbReference type="NCBI Taxonomy" id="1096930"/>
    <lineage>
        <taxon>Bacteria</taxon>
        <taxon>Pseudomonadati</taxon>
        <taxon>Pseudomonadota</taxon>
        <taxon>Alphaproteobacteria</taxon>
        <taxon>Sphingomonadales</taxon>
        <taxon>Sphingomonadaceae</taxon>
        <taxon>Novosphingobium</taxon>
    </lineage>
</organism>
<dbReference type="AlphaFoldDB" id="T0HQI1"/>
<accession>T0HQI1</accession>
<protein>
    <submittedName>
        <fullName evidence="2">Uncharacterized protein</fullName>
    </submittedName>
</protein>
<dbReference type="EMBL" id="ATHL01000036">
    <property type="protein sequence ID" value="EQB18631.1"/>
    <property type="molecule type" value="Genomic_DNA"/>
</dbReference>
<evidence type="ECO:0000256" key="1">
    <source>
        <dbReference type="SAM" id="MobiDB-lite"/>
    </source>
</evidence>
<sequence>MLDHVERGRVPEQPAGENLAPAKLLGGTAAFLHEGLNEGALLLGLLPGERLLARGDLDDEIADPARLAGLHHQVLRQVVALVEDAQCDHAVLVRRADLLALGRLGGPGLHACDRVRDAGVLHFGRGRALAACSQQRHQDKHRRESDNPAERSPHHRSAPQASGDQAS</sequence>
<feature type="compositionally biased region" description="Basic and acidic residues" evidence="1">
    <location>
        <begin position="141"/>
        <end position="152"/>
    </location>
</feature>
<reference evidence="2 3" key="1">
    <citation type="journal article" date="2013" name="Genome Announc.">
        <title>Genome Sequence of Novosphingobium lindaniclasticum LE124T, Isolated from a Hexachlorocyclohexane Dumpsite.</title>
        <authorList>
            <person name="Saxena A."/>
            <person name="Nayyar N."/>
            <person name="Sangwan N."/>
            <person name="Kumari R."/>
            <person name="Khurana J.P."/>
            <person name="Lal R."/>
        </authorList>
    </citation>
    <scope>NUCLEOTIDE SEQUENCE [LARGE SCALE GENOMIC DNA]</scope>
    <source>
        <strain evidence="2 3">LE124</strain>
    </source>
</reference>
<dbReference type="PATRIC" id="fig|1096930.3.peg.803"/>